<keyword evidence="2" id="KW-1185">Reference proteome</keyword>
<accession>A0ACB7SAB4</accession>
<dbReference type="Proteomes" id="UP000821845">
    <property type="component" value="Chromosome 5"/>
</dbReference>
<protein>
    <submittedName>
        <fullName evidence="1">Uncharacterized protein</fullName>
    </submittedName>
</protein>
<reference evidence="1" key="1">
    <citation type="submission" date="2020-05" db="EMBL/GenBank/DDBJ databases">
        <title>Large-scale comparative analyses of tick genomes elucidate their genetic diversity and vector capacities.</title>
        <authorList>
            <person name="Jia N."/>
            <person name="Wang J."/>
            <person name="Shi W."/>
            <person name="Du L."/>
            <person name="Sun Y."/>
            <person name="Zhan W."/>
            <person name="Jiang J."/>
            <person name="Wang Q."/>
            <person name="Zhang B."/>
            <person name="Ji P."/>
            <person name="Sakyi L.B."/>
            <person name="Cui X."/>
            <person name="Yuan T."/>
            <person name="Jiang B."/>
            <person name="Yang W."/>
            <person name="Lam T.T.-Y."/>
            <person name="Chang Q."/>
            <person name="Ding S."/>
            <person name="Wang X."/>
            <person name="Zhu J."/>
            <person name="Ruan X."/>
            <person name="Zhao L."/>
            <person name="Wei J."/>
            <person name="Que T."/>
            <person name="Du C."/>
            <person name="Cheng J."/>
            <person name="Dai P."/>
            <person name="Han X."/>
            <person name="Huang E."/>
            <person name="Gao Y."/>
            <person name="Liu J."/>
            <person name="Shao H."/>
            <person name="Ye R."/>
            <person name="Li L."/>
            <person name="Wei W."/>
            <person name="Wang X."/>
            <person name="Wang C."/>
            <person name="Yang T."/>
            <person name="Huo Q."/>
            <person name="Li W."/>
            <person name="Guo W."/>
            <person name="Chen H."/>
            <person name="Zhou L."/>
            <person name="Ni X."/>
            <person name="Tian J."/>
            <person name="Zhou Y."/>
            <person name="Sheng Y."/>
            <person name="Liu T."/>
            <person name="Pan Y."/>
            <person name="Xia L."/>
            <person name="Li J."/>
            <person name="Zhao F."/>
            <person name="Cao W."/>
        </authorList>
    </citation>
    <scope>NUCLEOTIDE SEQUENCE</scope>
    <source>
        <strain evidence="1">Hyas-2018</strain>
    </source>
</reference>
<proteinExistence type="predicted"/>
<evidence type="ECO:0000313" key="2">
    <source>
        <dbReference type="Proteomes" id="UP000821845"/>
    </source>
</evidence>
<gene>
    <name evidence="1" type="ORF">HPB50_004737</name>
</gene>
<evidence type="ECO:0000313" key="1">
    <source>
        <dbReference type="EMBL" id="KAH6929679.1"/>
    </source>
</evidence>
<dbReference type="EMBL" id="CM023485">
    <property type="protein sequence ID" value="KAH6929679.1"/>
    <property type="molecule type" value="Genomic_DNA"/>
</dbReference>
<sequence>MARTEPQLDRSNPGKDCPAVFATSYRFGETHMLLFELFSVNRITKTHKPLGRAVCGDMLVYLDTPPHSGRPKRSQGDRQHHDYAARRESHGRLRGARVLGSLVAGQEAVPLERSHAGAFCPGRQRGHRHRVRPTSGPRYSWRGVVSFRGRSSTGDFSLHFAFIIGLSSSNGDLRPGSEMRRQYESVIFAFDEVVQQFDEDQLLPALAFGVRSSAGLISQPFVFLSAKGQPRVNGVQGVLEAYAQSFEHLFPSEPSELGPSITYVAQLAKQAPYQVALVLTDGKLDYGLSTLDCLSKASECAMSVVLLVIGGEGCSRTLRRDLLSRRRAGLRECVHVVEVAPYRDRLHLLPGEALLGVPEQVVQYLALHDVEPALGVQ</sequence>
<comment type="caution">
    <text evidence="1">The sequence shown here is derived from an EMBL/GenBank/DDBJ whole genome shotgun (WGS) entry which is preliminary data.</text>
</comment>
<organism evidence="1 2">
    <name type="scientific">Hyalomma asiaticum</name>
    <name type="common">Tick</name>
    <dbReference type="NCBI Taxonomy" id="266040"/>
    <lineage>
        <taxon>Eukaryota</taxon>
        <taxon>Metazoa</taxon>
        <taxon>Ecdysozoa</taxon>
        <taxon>Arthropoda</taxon>
        <taxon>Chelicerata</taxon>
        <taxon>Arachnida</taxon>
        <taxon>Acari</taxon>
        <taxon>Parasitiformes</taxon>
        <taxon>Ixodida</taxon>
        <taxon>Ixodoidea</taxon>
        <taxon>Ixodidae</taxon>
        <taxon>Hyalomminae</taxon>
        <taxon>Hyalomma</taxon>
    </lineage>
</organism>
<name>A0ACB7SAB4_HYAAI</name>